<feature type="region of interest" description="Disordered" evidence="1">
    <location>
        <begin position="170"/>
        <end position="189"/>
    </location>
</feature>
<evidence type="ECO:0000313" key="4">
    <source>
        <dbReference type="Proteomes" id="UP001296993"/>
    </source>
</evidence>
<keyword evidence="2" id="KW-0732">Signal</keyword>
<gene>
    <name evidence="3" type="ORF">JOF47_002229</name>
</gene>
<proteinExistence type="predicted"/>
<feature type="compositionally biased region" description="Low complexity" evidence="1">
    <location>
        <begin position="177"/>
        <end position="189"/>
    </location>
</feature>
<evidence type="ECO:0000256" key="2">
    <source>
        <dbReference type="SAM" id="SignalP"/>
    </source>
</evidence>
<accession>A0ABS4XEA0</accession>
<dbReference type="RefSeq" id="WP_209997728.1">
    <property type="nucleotide sequence ID" value="NZ_BAAAJY010000002.1"/>
</dbReference>
<protein>
    <recommendedName>
        <fullName evidence="5">Lipoprotein</fullName>
    </recommendedName>
</protein>
<feature type="signal peptide" evidence="2">
    <location>
        <begin position="1"/>
        <end position="27"/>
    </location>
</feature>
<feature type="chain" id="PRO_5047251565" description="Lipoprotein" evidence="2">
    <location>
        <begin position="28"/>
        <end position="189"/>
    </location>
</feature>
<evidence type="ECO:0008006" key="5">
    <source>
        <dbReference type="Google" id="ProtNLM"/>
    </source>
</evidence>
<sequence>MKNLKSRAILLTTTAGVLLALTGCSSASDKPAGTTNAGAENTPEAAQITVPDATEVFPKTVAAMNKATSVTLNGNISSGSESAKIMLSGNKEGSNTKATITTKDGTLELLSIEGSNYMKADKEFLAKTAGKEAAGMLATMAGDKWISVKDASQFGNFNLGSMLESLGTDKMVSVGAPRSRPSPSRTSTE</sequence>
<reference evidence="3 4" key="1">
    <citation type="submission" date="2021-03" db="EMBL/GenBank/DDBJ databases">
        <title>Sequencing the genomes of 1000 actinobacteria strains.</title>
        <authorList>
            <person name="Klenk H.-P."/>
        </authorList>
    </citation>
    <scope>NUCLEOTIDE SEQUENCE [LARGE SCALE GENOMIC DNA]</scope>
    <source>
        <strain evidence="3 4">DSM 15797</strain>
    </source>
</reference>
<evidence type="ECO:0000313" key="3">
    <source>
        <dbReference type="EMBL" id="MBP2386718.1"/>
    </source>
</evidence>
<dbReference type="EMBL" id="JAGIOF010000001">
    <property type="protein sequence ID" value="MBP2386718.1"/>
    <property type="molecule type" value="Genomic_DNA"/>
</dbReference>
<dbReference type="PROSITE" id="PS51257">
    <property type="entry name" value="PROKAR_LIPOPROTEIN"/>
    <property type="match status" value="1"/>
</dbReference>
<keyword evidence="4" id="KW-1185">Reference proteome</keyword>
<name>A0ABS4XEA0_9MICC</name>
<comment type="caution">
    <text evidence="3">The sequence shown here is derived from an EMBL/GenBank/DDBJ whole genome shotgun (WGS) entry which is preliminary data.</text>
</comment>
<organism evidence="3 4">
    <name type="scientific">Paeniglutamicibacter kerguelensis</name>
    <dbReference type="NCBI Taxonomy" id="254788"/>
    <lineage>
        <taxon>Bacteria</taxon>
        <taxon>Bacillati</taxon>
        <taxon>Actinomycetota</taxon>
        <taxon>Actinomycetes</taxon>
        <taxon>Micrococcales</taxon>
        <taxon>Micrococcaceae</taxon>
        <taxon>Paeniglutamicibacter</taxon>
    </lineage>
</organism>
<evidence type="ECO:0000256" key="1">
    <source>
        <dbReference type="SAM" id="MobiDB-lite"/>
    </source>
</evidence>
<dbReference type="Proteomes" id="UP001296993">
    <property type="component" value="Unassembled WGS sequence"/>
</dbReference>